<keyword evidence="5" id="KW-0472">Membrane</keyword>
<evidence type="ECO:0000256" key="2">
    <source>
        <dbReference type="ARBA" id="ARBA00022448"/>
    </source>
</evidence>
<evidence type="ECO:0000256" key="5">
    <source>
        <dbReference type="ARBA" id="ARBA00023136"/>
    </source>
</evidence>
<comment type="subcellular location">
    <subcellularLocation>
        <location evidence="1">Membrane</location>
        <topology evidence="1">Multi-pass membrane protein</topology>
    </subcellularLocation>
</comment>
<evidence type="ECO:0000256" key="1">
    <source>
        <dbReference type="ARBA" id="ARBA00004141"/>
    </source>
</evidence>
<accession>A0ABP0VIK8</accession>
<dbReference type="PANTHER" id="PTHR43829:SF9">
    <property type="entry name" value="AQUAPORIN-9"/>
    <property type="match status" value="1"/>
</dbReference>
<reference evidence="6" key="1">
    <citation type="submission" date="2024-02" db="EMBL/GenBank/DDBJ databases">
        <authorList>
            <consortium name="ELIXIR-Norway"/>
            <consortium name="Elixir Norway"/>
        </authorList>
    </citation>
    <scope>NUCLEOTIDE SEQUENCE</scope>
</reference>
<dbReference type="InterPro" id="IPR023271">
    <property type="entry name" value="Aquaporin-like"/>
</dbReference>
<dbReference type="SUPFAM" id="SSF81338">
    <property type="entry name" value="Aquaporin-like"/>
    <property type="match status" value="1"/>
</dbReference>
<keyword evidence="7" id="KW-1185">Reference proteome</keyword>
<sequence length="116" mass="12694">MLAIDGRHPYFAKRAAIPIISVALIAIVVCFESNAEAAINPARDLMGRVFTTFVGYGSKAFDPINGHHWWVAGQLGPYVGGILGAWIYVLAVEIHHDDGDDDDDKNEYQVNKVSPI</sequence>
<dbReference type="EMBL" id="CAXAQS010001002">
    <property type="protein sequence ID" value="CAK9254257.1"/>
    <property type="molecule type" value="Genomic_DNA"/>
</dbReference>
<evidence type="ECO:0000313" key="7">
    <source>
        <dbReference type="Proteomes" id="UP001497444"/>
    </source>
</evidence>
<dbReference type="InterPro" id="IPR050363">
    <property type="entry name" value="MIP/Aquaporin"/>
</dbReference>
<keyword evidence="2" id="KW-0813">Transport</keyword>
<keyword evidence="4" id="KW-1133">Transmembrane helix</keyword>
<organism evidence="6 7">
    <name type="scientific">Sphagnum jensenii</name>
    <dbReference type="NCBI Taxonomy" id="128206"/>
    <lineage>
        <taxon>Eukaryota</taxon>
        <taxon>Viridiplantae</taxon>
        <taxon>Streptophyta</taxon>
        <taxon>Embryophyta</taxon>
        <taxon>Bryophyta</taxon>
        <taxon>Sphagnophytina</taxon>
        <taxon>Sphagnopsida</taxon>
        <taxon>Sphagnales</taxon>
        <taxon>Sphagnaceae</taxon>
        <taxon>Sphagnum</taxon>
    </lineage>
</organism>
<keyword evidence="3" id="KW-0812">Transmembrane</keyword>
<comment type="caution">
    <text evidence="6">The sequence shown here is derived from an EMBL/GenBank/DDBJ whole genome shotgun (WGS) entry which is preliminary data.</text>
</comment>
<dbReference type="Gene3D" id="1.20.1080.10">
    <property type="entry name" value="Glycerol uptake facilitator protein"/>
    <property type="match status" value="1"/>
</dbReference>
<gene>
    <name evidence="6" type="ORF">CSSPJE1EN1_LOCUS29635</name>
</gene>
<evidence type="ECO:0000256" key="4">
    <source>
        <dbReference type="ARBA" id="ARBA00022989"/>
    </source>
</evidence>
<evidence type="ECO:0000313" key="6">
    <source>
        <dbReference type="EMBL" id="CAK9254257.1"/>
    </source>
</evidence>
<protein>
    <recommendedName>
        <fullName evidence="8">Aquaporin</fullName>
    </recommendedName>
</protein>
<evidence type="ECO:0008006" key="8">
    <source>
        <dbReference type="Google" id="ProtNLM"/>
    </source>
</evidence>
<name>A0ABP0VIK8_9BRYO</name>
<evidence type="ECO:0000256" key="3">
    <source>
        <dbReference type="ARBA" id="ARBA00022692"/>
    </source>
</evidence>
<dbReference type="Proteomes" id="UP001497444">
    <property type="component" value="Unassembled WGS sequence"/>
</dbReference>
<dbReference type="PANTHER" id="PTHR43829">
    <property type="entry name" value="AQUAPORIN OR AQUAGLYCEROPORIN RELATED"/>
    <property type="match status" value="1"/>
</dbReference>
<proteinExistence type="predicted"/>